<evidence type="ECO:0000256" key="7">
    <source>
        <dbReference type="SAM" id="Phobius"/>
    </source>
</evidence>
<dbReference type="Gene3D" id="3.30.2010.10">
    <property type="entry name" value="Metalloproteases ('zincins'), catalytic domain"/>
    <property type="match status" value="1"/>
</dbReference>
<dbReference type="InterPro" id="IPR055518">
    <property type="entry name" value="DUF7092"/>
</dbReference>
<keyword evidence="3 6" id="KW-0378">Hydrolase</keyword>
<dbReference type="InterPro" id="IPR001915">
    <property type="entry name" value="Peptidase_M48"/>
</dbReference>
<dbReference type="Pfam" id="PF01435">
    <property type="entry name" value="Peptidase_M48"/>
    <property type="match status" value="1"/>
</dbReference>
<sequence length="355" mass="38767">MRSMPASILGSDVMEGQWSDGRSSRLRTVKVSRNGDWLQADTGDAGESIHDWPLAYIRISPRLGRTPRTLTLPDGGCIELADSPTLDEWFPRPPSRVEAFADWLERRKYAIAASALITVALIVGFLQYGLPWAALKIAERLPASVERSASNQVVKVLERFHLQPTELPDARQQALQSQFKRLVAGEPRADQMRLNLVNAAGIGPNAFALPDGRIYMTDQLVELAESDDELLAVLAHEAGHHVHRHGVRGAIEGSSVFVLAGLMLGDATGSSLAVSIPATLLSNGFSRDHEREADQYAFALLKRHGKSPRDFATLMARLMKAHGMEDVDGSVIGYLSTHPPSQERVRAAEAADASR</sequence>
<dbReference type="EMBL" id="FTLW01000003">
    <property type="protein sequence ID" value="SIQ49477.1"/>
    <property type="molecule type" value="Genomic_DNA"/>
</dbReference>
<comment type="similarity">
    <text evidence="6">Belongs to the peptidase M48 family.</text>
</comment>
<dbReference type="GO" id="GO:0004222">
    <property type="term" value="F:metalloendopeptidase activity"/>
    <property type="evidence" value="ECO:0007669"/>
    <property type="project" value="InterPro"/>
</dbReference>
<name>A0A1N6T8C8_9GAMM</name>
<accession>A0A1N6T8C8</accession>
<dbReference type="Proteomes" id="UP000241788">
    <property type="component" value="Unassembled WGS sequence"/>
</dbReference>
<dbReference type="STRING" id="1604334.SAMN05421546_1292"/>
<dbReference type="GO" id="GO:0051603">
    <property type="term" value="P:proteolysis involved in protein catabolic process"/>
    <property type="evidence" value="ECO:0007669"/>
    <property type="project" value="TreeGrafter"/>
</dbReference>
<keyword evidence="5 6" id="KW-0482">Metalloprotease</keyword>
<evidence type="ECO:0000313" key="10">
    <source>
        <dbReference type="EMBL" id="SIQ49477.1"/>
    </source>
</evidence>
<protein>
    <submittedName>
        <fullName evidence="10">Peptidase family M48</fullName>
    </submittedName>
</protein>
<organism evidence="10 11">
    <name type="scientific">Solilutibacter tolerans</name>
    <dbReference type="NCBI Taxonomy" id="1604334"/>
    <lineage>
        <taxon>Bacteria</taxon>
        <taxon>Pseudomonadati</taxon>
        <taxon>Pseudomonadota</taxon>
        <taxon>Gammaproteobacteria</taxon>
        <taxon>Lysobacterales</taxon>
        <taxon>Lysobacteraceae</taxon>
        <taxon>Solilutibacter</taxon>
    </lineage>
</organism>
<feature type="domain" description="DUF7092" evidence="9">
    <location>
        <begin position="14"/>
        <end position="92"/>
    </location>
</feature>
<dbReference type="InterPro" id="IPR051156">
    <property type="entry name" value="Mito/Outer_Membr_Metalloprot"/>
</dbReference>
<evidence type="ECO:0000256" key="5">
    <source>
        <dbReference type="ARBA" id="ARBA00023049"/>
    </source>
</evidence>
<evidence type="ECO:0000259" key="9">
    <source>
        <dbReference type="Pfam" id="PF23368"/>
    </source>
</evidence>
<proteinExistence type="inferred from homology"/>
<dbReference type="AlphaFoldDB" id="A0A1N6T8C8"/>
<evidence type="ECO:0000313" key="11">
    <source>
        <dbReference type="Proteomes" id="UP000241788"/>
    </source>
</evidence>
<evidence type="ECO:0000256" key="3">
    <source>
        <dbReference type="ARBA" id="ARBA00022801"/>
    </source>
</evidence>
<comment type="cofactor">
    <cofactor evidence="6">
        <name>Zn(2+)</name>
        <dbReference type="ChEBI" id="CHEBI:29105"/>
    </cofactor>
    <text evidence="6">Binds 1 zinc ion per subunit.</text>
</comment>
<dbReference type="PANTHER" id="PTHR22726:SF1">
    <property type="entry name" value="METALLOENDOPEPTIDASE OMA1, MITOCHONDRIAL"/>
    <property type="match status" value="1"/>
</dbReference>
<dbReference type="RefSeq" id="WP_076586543.1">
    <property type="nucleotide sequence ID" value="NZ_FTLW01000003.1"/>
</dbReference>
<keyword evidence="7" id="KW-0812">Transmembrane</keyword>
<keyword evidence="7" id="KW-1133">Transmembrane helix</keyword>
<dbReference type="GO" id="GO:0046872">
    <property type="term" value="F:metal ion binding"/>
    <property type="evidence" value="ECO:0007669"/>
    <property type="project" value="UniProtKB-KW"/>
</dbReference>
<dbReference type="PANTHER" id="PTHR22726">
    <property type="entry name" value="METALLOENDOPEPTIDASE OMA1"/>
    <property type="match status" value="1"/>
</dbReference>
<evidence type="ECO:0000256" key="4">
    <source>
        <dbReference type="ARBA" id="ARBA00022833"/>
    </source>
</evidence>
<dbReference type="GO" id="GO:0016020">
    <property type="term" value="C:membrane"/>
    <property type="evidence" value="ECO:0007669"/>
    <property type="project" value="TreeGrafter"/>
</dbReference>
<feature type="domain" description="Peptidase M48" evidence="8">
    <location>
        <begin position="170"/>
        <end position="350"/>
    </location>
</feature>
<gene>
    <name evidence="10" type="ORF">SAMN05421546_1292</name>
</gene>
<keyword evidence="2" id="KW-0479">Metal-binding</keyword>
<keyword evidence="11" id="KW-1185">Reference proteome</keyword>
<dbReference type="Pfam" id="PF23368">
    <property type="entry name" value="DUF7092"/>
    <property type="match status" value="1"/>
</dbReference>
<evidence type="ECO:0000259" key="8">
    <source>
        <dbReference type="Pfam" id="PF01435"/>
    </source>
</evidence>
<evidence type="ECO:0000256" key="1">
    <source>
        <dbReference type="ARBA" id="ARBA00022670"/>
    </source>
</evidence>
<keyword evidence="7" id="KW-0472">Membrane</keyword>
<dbReference type="CDD" id="cd07332">
    <property type="entry name" value="M48C_Oma1_like"/>
    <property type="match status" value="1"/>
</dbReference>
<evidence type="ECO:0000256" key="6">
    <source>
        <dbReference type="RuleBase" id="RU003983"/>
    </source>
</evidence>
<feature type="transmembrane region" description="Helical" evidence="7">
    <location>
        <begin position="109"/>
        <end position="130"/>
    </location>
</feature>
<evidence type="ECO:0000256" key="2">
    <source>
        <dbReference type="ARBA" id="ARBA00022723"/>
    </source>
</evidence>
<reference evidence="11" key="1">
    <citation type="submission" date="2017-01" db="EMBL/GenBank/DDBJ databases">
        <authorList>
            <person name="Varghese N."/>
            <person name="Submissions S."/>
        </authorList>
    </citation>
    <scope>NUCLEOTIDE SEQUENCE [LARGE SCALE GENOMIC DNA]</scope>
    <source>
        <strain evidence="11">UM1</strain>
    </source>
</reference>
<keyword evidence="1 6" id="KW-0645">Protease</keyword>
<keyword evidence="4 6" id="KW-0862">Zinc</keyword>